<keyword evidence="4 7" id="KW-0472">Membrane</keyword>
<reference evidence="10" key="1">
    <citation type="journal article" date="2015" name="PLoS Genet.">
        <title>The dynamic genome and transcriptome of the human fungal pathogen Blastomyces and close relative Emmonsia.</title>
        <authorList>
            <person name="Munoz J.F."/>
            <person name="Gauthier G.M."/>
            <person name="Desjardins C.A."/>
            <person name="Gallo J.E."/>
            <person name="Holder J."/>
            <person name="Sullivan T.D."/>
            <person name="Marty A.J."/>
            <person name="Carmen J.C."/>
            <person name="Chen Z."/>
            <person name="Ding L."/>
            <person name="Gujja S."/>
            <person name="Magrini V."/>
            <person name="Misas E."/>
            <person name="Mitreva M."/>
            <person name="Priest M."/>
            <person name="Saif S."/>
            <person name="Whiston E.A."/>
            <person name="Young S."/>
            <person name="Zeng Q."/>
            <person name="Goldman W.E."/>
            <person name="Mardis E.R."/>
            <person name="Taylor J.W."/>
            <person name="McEwen J.G."/>
            <person name="Clay O.K."/>
            <person name="Klein B.S."/>
            <person name="Cuomo C.A."/>
        </authorList>
    </citation>
    <scope>NUCLEOTIDE SEQUENCE [LARGE SCALE GENOMIC DNA]</scope>
    <source>
        <strain evidence="10">UAMH 139</strain>
    </source>
</reference>
<comment type="caution">
    <text evidence="9">The sequence shown here is derived from an EMBL/GenBank/DDBJ whole genome shotgun (WGS) entry which is preliminary data.</text>
</comment>
<keyword evidence="10" id="KW-1185">Reference proteome</keyword>
<evidence type="ECO:0000313" key="10">
    <source>
        <dbReference type="Proteomes" id="UP000053573"/>
    </source>
</evidence>
<feature type="transmembrane region" description="Helical" evidence="7">
    <location>
        <begin position="100"/>
        <end position="122"/>
    </location>
</feature>
<evidence type="ECO:0000256" key="5">
    <source>
        <dbReference type="ARBA" id="ARBA00038359"/>
    </source>
</evidence>
<evidence type="ECO:0000256" key="4">
    <source>
        <dbReference type="ARBA" id="ARBA00023136"/>
    </source>
</evidence>
<evidence type="ECO:0000256" key="2">
    <source>
        <dbReference type="ARBA" id="ARBA00022692"/>
    </source>
</evidence>
<evidence type="ECO:0000256" key="6">
    <source>
        <dbReference type="SAM" id="MobiDB-lite"/>
    </source>
</evidence>
<comment type="similarity">
    <text evidence="5">Belongs to the SAT4 family.</text>
</comment>
<evidence type="ECO:0000256" key="3">
    <source>
        <dbReference type="ARBA" id="ARBA00022989"/>
    </source>
</evidence>
<proteinExistence type="inferred from homology"/>
<evidence type="ECO:0000256" key="1">
    <source>
        <dbReference type="ARBA" id="ARBA00004141"/>
    </source>
</evidence>
<feature type="transmembrane region" description="Helical" evidence="7">
    <location>
        <begin position="57"/>
        <end position="80"/>
    </location>
</feature>
<dbReference type="Proteomes" id="UP000053573">
    <property type="component" value="Unassembled WGS sequence"/>
</dbReference>
<dbReference type="OrthoDB" id="10017208at2759"/>
<protein>
    <recommendedName>
        <fullName evidence="8">Rhodopsin domain-containing protein</fullName>
    </recommendedName>
</protein>
<feature type="transmembrane region" description="Helical" evidence="7">
    <location>
        <begin position="252"/>
        <end position="272"/>
    </location>
</feature>
<dbReference type="STRING" id="2060906.A0A0H1BWE8"/>
<feature type="transmembrane region" description="Helical" evidence="7">
    <location>
        <begin position="213"/>
        <end position="232"/>
    </location>
</feature>
<gene>
    <name evidence="9" type="ORF">EMPG_11670</name>
</gene>
<dbReference type="InterPro" id="IPR049326">
    <property type="entry name" value="Rhodopsin_dom_fungi"/>
</dbReference>
<feature type="compositionally biased region" description="Low complexity" evidence="6">
    <location>
        <begin position="404"/>
        <end position="416"/>
    </location>
</feature>
<feature type="region of interest" description="Disordered" evidence="6">
    <location>
        <begin position="302"/>
        <end position="422"/>
    </location>
</feature>
<keyword evidence="3 7" id="KW-1133">Transmembrane helix</keyword>
<dbReference type="AlphaFoldDB" id="A0A0H1BWE8"/>
<feature type="transmembrane region" description="Helical" evidence="7">
    <location>
        <begin position="134"/>
        <end position="156"/>
    </location>
</feature>
<dbReference type="GO" id="GO:0016020">
    <property type="term" value="C:membrane"/>
    <property type="evidence" value="ECO:0007669"/>
    <property type="project" value="UniProtKB-SubCell"/>
</dbReference>
<dbReference type="PANTHER" id="PTHR33048:SF47">
    <property type="entry name" value="INTEGRAL MEMBRANE PROTEIN-RELATED"/>
    <property type="match status" value="1"/>
</dbReference>
<keyword evidence="2 7" id="KW-0812">Transmembrane</keyword>
<evidence type="ECO:0000313" key="9">
    <source>
        <dbReference type="EMBL" id="KLJ13381.1"/>
    </source>
</evidence>
<dbReference type="PANTHER" id="PTHR33048">
    <property type="entry name" value="PTH11-LIKE INTEGRAL MEMBRANE PROTEIN (AFU_ORTHOLOGUE AFUA_5G11245)"/>
    <property type="match status" value="1"/>
</dbReference>
<dbReference type="InterPro" id="IPR052337">
    <property type="entry name" value="SAT4-like"/>
</dbReference>
<sequence>MAPLSELHTLTRRDSTFHAGMTNVVIPFLMLPSIAILLVANRIYFRLKLARVLAWDDYCIIAAIICCIAMNTFPLVGISYGYGKPWGELTTHEQLVSMKLFWAVQLAYKFTLNFSKMSILLLYRRIFVTRKFQIAVNIVFAFVVLYFIASVVANILECRPIEKNFDMTIPGKCINITAHWFTNAISTSSSDIVTLLLPMPVIHRLRLPTRQKYALMGIFALGIFVCIISVIRMTTIIGGSNAHDRSTDTVSALLWALVEANISIICACLPMLRTPLSMLFPNLFPPFHYGGETLSHQSSITAAETTETAEHPGQTQHAQALKSPDSSTKTTTIQVSISPREDEDGPCSPGERESEKDGVQISSRQRQRGDDNRPFTISAPRPLTAALPLSSSPVTPLPSPSPPGTNAGPNNNNNNNMRRKEQ</sequence>
<comment type="subcellular location">
    <subcellularLocation>
        <location evidence="1">Membrane</location>
        <topology evidence="1">Multi-pass membrane protein</topology>
    </subcellularLocation>
</comment>
<feature type="compositionally biased region" description="Polar residues" evidence="6">
    <location>
        <begin position="313"/>
        <end position="337"/>
    </location>
</feature>
<dbReference type="Pfam" id="PF20684">
    <property type="entry name" value="Fung_rhodopsin"/>
    <property type="match status" value="1"/>
</dbReference>
<dbReference type="EMBL" id="LDEV01000368">
    <property type="protein sequence ID" value="KLJ13381.1"/>
    <property type="molecule type" value="Genomic_DNA"/>
</dbReference>
<evidence type="ECO:0000256" key="7">
    <source>
        <dbReference type="SAM" id="Phobius"/>
    </source>
</evidence>
<feature type="transmembrane region" description="Helical" evidence="7">
    <location>
        <begin position="24"/>
        <end position="45"/>
    </location>
</feature>
<organism evidence="9 10">
    <name type="scientific">Blastomyces silverae</name>
    <dbReference type="NCBI Taxonomy" id="2060906"/>
    <lineage>
        <taxon>Eukaryota</taxon>
        <taxon>Fungi</taxon>
        <taxon>Dikarya</taxon>
        <taxon>Ascomycota</taxon>
        <taxon>Pezizomycotina</taxon>
        <taxon>Eurotiomycetes</taxon>
        <taxon>Eurotiomycetidae</taxon>
        <taxon>Onygenales</taxon>
        <taxon>Ajellomycetaceae</taxon>
        <taxon>Blastomyces</taxon>
    </lineage>
</organism>
<feature type="domain" description="Rhodopsin" evidence="8">
    <location>
        <begin position="42"/>
        <end position="277"/>
    </location>
</feature>
<name>A0A0H1BWE8_9EURO</name>
<evidence type="ECO:0000259" key="8">
    <source>
        <dbReference type="Pfam" id="PF20684"/>
    </source>
</evidence>
<accession>A0A0H1BWE8</accession>